<dbReference type="EMBL" id="BARU01027914">
    <property type="protein sequence ID" value="GAH64556.1"/>
    <property type="molecule type" value="Genomic_DNA"/>
</dbReference>
<organism evidence="1">
    <name type="scientific">marine sediment metagenome</name>
    <dbReference type="NCBI Taxonomy" id="412755"/>
    <lineage>
        <taxon>unclassified sequences</taxon>
        <taxon>metagenomes</taxon>
        <taxon>ecological metagenomes</taxon>
    </lineage>
</organism>
<accession>X1H326</accession>
<comment type="caution">
    <text evidence="1">The sequence shown here is derived from an EMBL/GenBank/DDBJ whole genome shotgun (WGS) entry which is preliminary data.</text>
</comment>
<protein>
    <submittedName>
        <fullName evidence="1">Uncharacterized protein</fullName>
    </submittedName>
</protein>
<name>X1H326_9ZZZZ</name>
<proteinExistence type="predicted"/>
<reference evidence="1" key="1">
    <citation type="journal article" date="2014" name="Front. Microbiol.">
        <title>High frequency of phylogenetically diverse reductive dehalogenase-homologous genes in deep subseafloor sedimentary metagenomes.</title>
        <authorList>
            <person name="Kawai M."/>
            <person name="Futagami T."/>
            <person name="Toyoda A."/>
            <person name="Takaki Y."/>
            <person name="Nishi S."/>
            <person name="Hori S."/>
            <person name="Arai W."/>
            <person name="Tsubouchi T."/>
            <person name="Morono Y."/>
            <person name="Uchiyama I."/>
            <person name="Ito T."/>
            <person name="Fujiyama A."/>
            <person name="Inagaki F."/>
            <person name="Takami H."/>
        </authorList>
    </citation>
    <scope>NUCLEOTIDE SEQUENCE</scope>
    <source>
        <strain evidence="1">Expedition CK06-06</strain>
    </source>
</reference>
<gene>
    <name evidence="1" type="ORF">S03H2_44620</name>
</gene>
<sequence>MNKQKKHTLTITISGKGTTEPIQGKYNYDDG</sequence>
<evidence type="ECO:0000313" key="1">
    <source>
        <dbReference type="EMBL" id="GAH64556.1"/>
    </source>
</evidence>
<feature type="non-terminal residue" evidence="1">
    <location>
        <position position="31"/>
    </location>
</feature>
<dbReference type="AlphaFoldDB" id="X1H326"/>